<name>A0A7S4PFL5_9EUKA</name>
<reference evidence="1" key="1">
    <citation type="submission" date="2021-01" db="EMBL/GenBank/DDBJ databases">
        <authorList>
            <person name="Corre E."/>
            <person name="Pelletier E."/>
            <person name="Niang G."/>
            <person name="Scheremetjew M."/>
            <person name="Finn R."/>
            <person name="Kale V."/>
            <person name="Holt S."/>
            <person name="Cochrane G."/>
            <person name="Meng A."/>
            <person name="Brown T."/>
            <person name="Cohen L."/>
        </authorList>
    </citation>
    <scope>NUCLEOTIDE SEQUENCE</scope>
    <source>
        <strain evidence="1">SoJaBio B1-5/56/2</strain>
    </source>
</reference>
<evidence type="ECO:0008006" key="2">
    <source>
        <dbReference type="Google" id="ProtNLM"/>
    </source>
</evidence>
<proteinExistence type="predicted"/>
<accession>A0A7S4PFL5</accession>
<dbReference type="AlphaFoldDB" id="A0A7S4PFL5"/>
<protein>
    <recommendedName>
        <fullName evidence="2">Glycosyl transferase CAP10 domain-containing protein</fullName>
    </recommendedName>
</protein>
<dbReference type="EMBL" id="HBKR01034708">
    <property type="protein sequence ID" value="CAE2332385.1"/>
    <property type="molecule type" value="Transcribed_RNA"/>
</dbReference>
<sequence>MKAQKGFSCQEDWGNFARWQAIALNHSSKYIDTGCFHKHEEGGDIDYARDCAVRAVDGSNPCHGLPRPPPPDADMVAVSEHVEDYMKEAIPQEHFSKYRYLLNLPGAKSGSYSRNLNVLWNSGSVVLLWDAPFVEWYFPALSHGRTHLAVVYNTASKTIESVEANPRVAHDLVKNALEIHQTFLCPSCIRKSTMDVLRALHQHFGMDLILNNNTAPGIFKQMNSNKLLHCEDLVEFHMKKERKALQSTDVICGGEV</sequence>
<evidence type="ECO:0000313" key="1">
    <source>
        <dbReference type="EMBL" id="CAE2332385.1"/>
    </source>
</evidence>
<organism evidence="1">
    <name type="scientific">Paramoeba aestuarina</name>
    <dbReference type="NCBI Taxonomy" id="180227"/>
    <lineage>
        <taxon>Eukaryota</taxon>
        <taxon>Amoebozoa</taxon>
        <taxon>Discosea</taxon>
        <taxon>Flabellinia</taxon>
        <taxon>Dactylopodida</taxon>
        <taxon>Paramoebidae</taxon>
        <taxon>Paramoeba</taxon>
    </lineage>
</organism>
<gene>
    <name evidence="1" type="ORF">NAES01612_LOCUS22700</name>
</gene>